<comment type="caution">
    <text evidence="1">The sequence shown here is derived from an EMBL/GenBank/DDBJ whole genome shotgun (WGS) entry which is preliminary data.</text>
</comment>
<proteinExistence type="predicted"/>
<protein>
    <submittedName>
        <fullName evidence="1">Uncharacterized protein</fullName>
    </submittedName>
</protein>
<dbReference type="RefSeq" id="WP_337320497.1">
    <property type="nucleotide sequence ID" value="NZ_JBBDGN010000010.1"/>
</dbReference>
<evidence type="ECO:0000313" key="2">
    <source>
        <dbReference type="Proteomes" id="UP001366085"/>
    </source>
</evidence>
<name>A0ABU8LMI9_9MICO</name>
<dbReference type="EMBL" id="JBBDGN010000010">
    <property type="protein sequence ID" value="MEJ1092190.1"/>
    <property type="molecule type" value="Genomic_DNA"/>
</dbReference>
<dbReference type="Proteomes" id="UP001366085">
    <property type="component" value="Unassembled WGS sequence"/>
</dbReference>
<evidence type="ECO:0000313" key="1">
    <source>
        <dbReference type="EMBL" id="MEJ1092190.1"/>
    </source>
</evidence>
<sequence>MTTINTPTADDAVQARLLAGRSAYGGERREVRTTEIRTLDDLHESNLRELVQYAANNPAAVPGVFVGGGFSADKLADRRRAVQRFNAVTAPRLHEAVDTVNRTPWFLMWLPRARRAVRDLLVFTTATLQKVEFEDEFAGLEQFGPIKRAVNEAFRD</sequence>
<organism evidence="1 2">
    <name type="scientific">Microbacterium istanbulense</name>
    <dbReference type="NCBI Taxonomy" id="3122049"/>
    <lineage>
        <taxon>Bacteria</taxon>
        <taxon>Bacillati</taxon>
        <taxon>Actinomycetota</taxon>
        <taxon>Actinomycetes</taxon>
        <taxon>Micrococcales</taxon>
        <taxon>Microbacteriaceae</taxon>
        <taxon>Microbacterium</taxon>
    </lineage>
</organism>
<reference evidence="1 2" key="1">
    <citation type="submission" date="2024-02" db="EMBL/GenBank/DDBJ databases">
        <authorList>
            <person name="Saticioglu I.B."/>
        </authorList>
    </citation>
    <scope>NUCLEOTIDE SEQUENCE [LARGE SCALE GENOMIC DNA]</scope>
    <source>
        <strain evidence="1 2">Mu-43</strain>
    </source>
</reference>
<keyword evidence="2" id="KW-1185">Reference proteome</keyword>
<gene>
    <name evidence="1" type="ORF">WDU93_10845</name>
</gene>
<accession>A0ABU8LMI9</accession>